<dbReference type="Proteomes" id="UP000037558">
    <property type="component" value="Unassembled WGS sequence"/>
</dbReference>
<proteinExistence type="predicted"/>
<dbReference type="AlphaFoldDB" id="A0A0M0KSX4"/>
<dbReference type="PATRIC" id="fig|284581.3.peg.35"/>
<evidence type="ECO:0000313" key="1">
    <source>
        <dbReference type="EMBL" id="KOO41930.1"/>
    </source>
</evidence>
<name>A0A0M0KSX4_9BACI</name>
<sequence>MPTYNKLVRDRIPEIISNTGKSYRTTILSQEEYVQALQAKASEELAEYLASPNDEEGVEELADLLEIIHSLAEAHGATVQQLEEVRQRKAEKRGGFKERIFLVDVEDE</sequence>
<dbReference type="OrthoDB" id="9813491at2"/>
<reference evidence="2" key="1">
    <citation type="submission" date="2015-08" db="EMBL/GenBank/DDBJ databases">
        <title>Fjat-14210 dsm16467.</title>
        <authorList>
            <person name="Liu B."/>
            <person name="Wang J."/>
            <person name="Zhu Y."/>
            <person name="Liu G."/>
            <person name="Chen Q."/>
            <person name="Chen Z."/>
            <person name="Lan J."/>
            <person name="Che J."/>
            <person name="Ge C."/>
            <person name="Shi H."/>
            <person name="Pan Z."/>
            <person name="Liu X."/>
        </authorList>
    </citation>
    <scope>NUCLEOTIDE SEQUENCE [LARGE SCALE GENOMIC DNA]</scope>
    <source>
        <strain evidence="2">DSM 16467</strain>
    </source>
</reference>
<dbReference type="SUPFAM" id="SSF101386">
    <property type="entry name" value="all-alpha NTP pyrophosphatases"/>
    <property type="match status" value="1"/>
</dbReference>
<dbReference type="EMBL" id="LILC01000027">
    <property type="protein sequence ID" value="KOO41930.1"/>
    <property type="molecule type" value="Genomic_DNA"/>
</dbReference>
<evidence type="ECO:0000313" key="2">
    <source>
        <dbReference type="Proteomes" id="UP000037558"/>
    </source>
</evidence>
<dbReference type="GO" id="GO:0016787">
    <property type="term" value="F:hydrolase activity"/>
    <property type="evidence" value="ECO:0007669"/>
    <property type="project" value="UniProtKB-KW"/>
</dbReference>
<dbReference type="RefSeq" id="WP_053402989.1">
    <property type="nucleotide sequence ID" value="NZ_LILC01000027.1"/>
</dbReference>
<accession>A0A0M0KSX4</accession>
<keyword evidence="1" id="KW-0378">Hydrolase</keyword>
<gene>
    <name evidence="1" type="ORF">AMD01_18800</name>
</gene>
<keyword evidence="2" id="KW-1185">Reference proteome</keyword>
<organism evidence="1 2">
    <name type="scientific">Priestia koreensis</name>
    <dbReference type="NCBI Taxonomy" id="284581"/>
    <lineage>
        <taxon>Bacteria</taxon>
        <taxon>Bacillati</taxon>
        <taxon>Bacillota</taxon>
        <taxon>Bacilli</taxon>
        <taxon>Bacillales</taxon>
        <taxon>Bacillaceae</taxon>
        <taxon>Priestia</taxon>
    </lineage>
</organism>
<dbReference type="CDD" id="cd11532">
    <property type="entry name" value="NTP-PPase_COG4997"/>
    <property type="match status" value="1"/>
</dbReference>
<dbReference type="STRING" id="284581.AMD01_18800"/>
<dbReference type="InterPro" id="IPR038735">
    <property type="entry name" value="MSMEG_1276-like_NTP-PPase_dom"/>
</dbReference>
<comment type="caution">
    <text evidence="1">The sequence shown here is derived from an EMBL/GenBank/DDBJ whole genome shotgun (WGS) entry which is preliminary data.</text>
</comment>
<protein>
    <submittedName>
        <fullName evidence="1">Phosphoribosyl-ATP pyrophosphohydrolase</fullName>
    </submittedName>
</protein>